<evidence type="ECO:0000313" key="3">
    <source>
        <dbReference type="Proteomes" id="UP000045842"/>
    </source>
</evidence>
<protein>
    <submittedName>
        <fullName evidence="2">Uncharacterized protein</fullName>
    </submittedName>
</protein>
<organism evidence="2 4">
    <name type="scientific">Mycobacterium tuberculosis</name>
    <dbReference type="NCBI Taxonomy" id="1773"/>
    <lineage>
        <taxon>Bacteria</taxon>
        <taxon>Bacillati</taxon>
        <taxon>Actinomycetota</taxon>
        <taxon>Actinomycetes</taxon>
        <taxon>Mycobacteriales</taxon>
        <taxon>Mycobacteriaceae</taxon>
        <taxon>Mycobacterium</taxon>
        <taxon>Mycobacterium tuberculosis complex</taxon>
    </lineage>
</organism>
<proteinExistence type="predicted"/>
<accession>A0A655J9C3</accession>
<evidence type="ECO:0000313" key="2">
    <source>
        <dbReference type="EMBL" id="COW57750.1"/>
    </source>
</evidence>
<evidence type="ECO:0000313" key="4">
    <source>
        <dbReference type="Proteomes" id="UP000048600"/>
    </source>
</evidence>
<gene>
    <name evidence="1" type="ORF">ERS007679_00166</name>
    <name evidence="2" type="ORF">ERS007741_02738</name>
</gene>
<dbReference type="Proteomes" id="UP000045842">
    <property type="component" value="Unassembled WGS sequence"/>
</dbReference>
<name>A0A655J9C3_MYCTX</name>
<dbReference type="Proteomes" id="UP000048600">
    <property type="component" value="Unassembled WGS sequence"/>
</dbReference>
<reference evidence="3 4" key="1">
    <citation type="submission" date="2015-03" db="EMBL/GenBank/DDBJ databases">
        <authorList>
            <consortium name="Pathogen Informatics"/>
        </authorList>
    </citation>
    <scope>NUCLEOTIDE SEQUENCE [LARGE SCALE GENOMIC DNA]</scope>
    <source>
        <strain evidence="1 3">G09801536</strain>
        <strain evidence="2 4">P00601463</strain>
    </source>
</reference>
<sequence>MAGMVGGGTGLGGAGRVDSWLRRRMSAAWSWSGSLSASWAARARSPALA</sequence>
<evidence type="ECO:0000313" key="1">
    <source>
        <dbReference type="EMBL" id="COU68875.1"/>
    </source>
</evidence>
<dbReference type="EMBL" id="CSAD01000009">
    <property type="protein sequence ID" value="COU68875.1"/>
    <property type="molecule type" value="Genomic_DNA"/>
</dbReference>
<dbReference type="AlphaFoldDB" id="A0A655J9C3"/>
<dbReference type="EMBL" id="CHKL01000343">
    <property type="protein sequence ID" value="COW57750.1"/>
    <property type="molecule type" value="Genomic_DNA"/>
</dbReference>